<dbReference type="AlphaFoldDB" id="A0AA39SDC0"/>
<accession>A0AA39SDC0</accession>
<keyword evidence="1" id="KW-1133">Transmembrane helix</keyword>
<dbReference type="PANTHER" id="PTHR28062:SF1">
    <property type="entry name" value="TRANSMEMBRANE PROTEIN"/>
    <property type="match status" value="1"/>
</dbReference>
<keyword evidence="1" id="KW-0812">Transmembrane</keyword>
<evidence type="ECO:0000256" key="1">
    <source>
        <dbReference type="SAM" id="Phobius"/>
    </source>
</evidence>
<dbReference type="Proteomes" id="UP001168877">
    <property type="component" value="Unassembled WGS sequence"/>
</dbReference>
<reference evidence="2" key="1">
    <citation type="journal article" date="2022" name="Plant J.">
        <title>Strategies of tolerance reflected in two North American maple genomes.</title>
        <authorList>
            <person name="McEvoy S.L."/>
            <person name="Sezen U.U."/>
            <person name="Trouern-Trend A."/>
            <person name="McMahon S.M."/>
            <person name="Schaberg P.G."/>
            <person name="Yang J."/>
            <person name="Wegrzyn J.L."/>
            <person name="Swenson N.G."/>
        </authorList>
    </citation>
    <scope>NUCLEOTIDE SEQUENCE</scope>
    <source>
        <strain evidence="2">NS2018</strain>
    </source>
</reference>
<dbReference type="Pfam" id="PF10173">
    <property type="entry name" value="Mit_KHE1"/>
    <property type="match status" value="1"/>
</dbReference>
<proteinExistence type="predicted"/>
<dbReference type="EMBL" id="JAUESC010000004">
    <property type="protein sequence ID" value="KAK0595726.1"/>
    <property type="molecule type" value="Genomic_DNA"/>
</dbReference>
<dbReference type="GO" id="GO:1902600">
    <property type="term" value="P:proton transmembrane transport"/>
    <property type="evidence" value="ECO:0007669"/>
    <property type="project" value="TreeGrafter"/>
</dbReference>
<dbReference type="GO" id="GO:0005743">
    <property type="term" value="C:mitochondrial inner membrane"/>
    <property type="evidence" value="ECO:0007669"/>
    <property type="project" value="TreeGrafter"/>
</dbReference>
<dbReference type="PANTHER" id="PTHR28062">
    <property type="entry name" value="K+-H+ EXCHANGE-LIKE PROTEIN"/>
    <property type="match status" value="1"/>
</dbReference>
<dbReference type="GO" id="GO:0006813">
    <property type="term" value="P:potassium ion transport"/>
    <property type="evidence" value="ECO:0007669"/>
    <property type="project" value="TreeGrafter"/>
</dbReference>
<keyword evidence="1" id="KW-0472">Membrane</keyword>
<gene>
    <name evidence="2" type="ORF">LWI29_009387</name>
</gene>
<evidence type="ECO:0000313" key="2">
    <source>
        <dbReference type="EMBL" id="KAK0595726.1"/>
    </source>
</evidence>
<feature type="transmembrane region" description="Helical" evidence="1">
    <location>
        <begin position="296"/>
        <end position="325"/>
    </location>
</feature>
<evidence type="ECO:0000313" key="3">
    <source>
        <dbReference type="Proteomes" id="UP001168877"/>
    </source>
</evidence>
<dbReference type="Gene3D" id="3.40.50.11350">
    <property type="match status" value="1"/>
</dbReference>
<reference evidence="2" key="2">
    <citation type="submission" date="2023-06" db="EMBL/GenBank/DDBJ databases">
        <authorList>
            <person name="Swenson N.G."/>
            <person name="Wegrzyn J.L."/>
            <person name="Mcevoy S.L."/>
        </authorList>
    </citation>
    <scope>NUCLEOTIDE SEQUENCE</scope>
    <source>
        <strain evidence="2">NS2018</strain>
        <tissue evidence="2">Leaf</tissue>
    </source>
</reference>
<keyword evidence="3" id="KW-1185">Reference proteome</keyword>
<organism evidence="2 3">
    <name type="scientific">Acer saccharum</name>
    <name type="common">Sugar maple</name>
    <dbReference type="NCBI Taxonomy" id="4024"/>
    <lineage>
        <taxon>Eukaryota</taxon>
        <taxon>Viridiplantae</taxon>
        <taxon>Streptophyta</taxon>
        <taxon>Embryophyta</taxon>
        <taxon>Tracheophyta</taxon>
        <taxon>Spermatophyta</taxon>
        <taxon>Magnoliopsida</taxon>
        <taxon>eudicotyledons</taxon>
        <taxon>Gunneridae</taxon>
        <taxon>Pentapetalae</taxon>
        <taxon>rosids</taxon>
        <taxon>malvids</taxon>
        <taxon>Sapindales</taxon>
        <taxon>Sapindaceae</taxon>
        <taxon>Hippocastanoideae</taxon>
        <taxon>Acereae</taxon>
        <taxon>Acer</taxon>
    </lineage>
</organism>
<comment type="caution">
    <text evidence="2">The sequence shown here is derived from an EMBL/GenBank/DDBJ whole genome shotgun (WGS) entry which is preliminary data.</text>
</comment>
<sequence length="414" mass="46771">MRMLGRRILRSQVKRQFKIEAKFKTDDDVIAIGDVFFANVEQEWVVQTGGPIAHKHGFLKFCNAKSQVAFTPSLKLRIASLGHHAEDDAQVEAMLDKTICAMSNVFIGASGSTFTEDILRLRKDWRLASVCDEYLCQGEEPNFIAGDDDESEIGCVPIERKELVLQQIRRPISISSGVVSQSSTIKQLWQRISSSDSSSLNAQLLIDFISDKMNNAWLGLEKAPDGSFKERFMGIFKDLVGLTLLARVKPSEIFLKSISREVTDVEVTYPSSLNPRLVRRRLRHIAMRGTIIHKKYFYGSVTLIPLTSALCVLPLPNVPFFWVLFRTYSHWRALQGSEKLLQLVSDHSQTQNLTVSNAKKSESDHNNKSMKVKICKVCHWCCTHQKNLINLFAMDTKTKDSVNVRFQISAGSSI</sequence>
<protein>
    <submittedName>
        <fullName evidence="2">Uncharacterized protein</fullName>
    </submittedName>
</protein>
<name>A0AA39SDC0_ACESA</name>
<dbReference type="InterPro" id="IPR018786">
    <property type="entry name" value="Mit_KHE1"/>
</dbReference>